<feature type="region of interest" description="Disordered" evidence="1">
    <location>
        <begin position="96"/>
        <end position="123"/>
    </location>
</feature>
<proteinExistence type="predicted"/>
<name>A0ABR2X6C2_9PEZI</name>
<feature type="compositionally biased region" description="Polar residues" evidence="1">
    <location>
        <begin position="101"/>
        <end position="111"/>
    </location>
</feature>
<gene>
    <name evidence="2" type="ORF">SCAR479_13992</name>
</gene>
<comment type="caution">
    <text evidence="2">The sequence shown here is derived from an EMBL/GenBank/DDBJ whole genome shotgun (WGS) entry which is preliminary data.</text>
</comment>
<evidence type="ECO:0000256" key="1">
    <source>
        <dbReference type="SAM" id="MobiDB-lite"/>
    </source>
</evidence>
<accession>A0ABR2X6C2</accession>
<dbReference type="EMBL" id="JARVKM010000134">
    <property type="protein sequence ID" value="KAK9769338.1"/>
    <property type="molecule type" value="Genomic_DNA"/>
</dbReference>
<sequence length="802" mass="90326">MQTLWSRVAQAQSTCRCRVCLHSTNAVVRRSTTAASRRKVTAADLFTACYTTILGTAVVIDSKRKDVRRKELDEKLEKAKASLSSLAVQEAPALYEPHGAQASTDRPNGTTVEEIPAKSNEDGDLSALLDELADLAREAYAPRTRSPASRHQVDWTQVEAAISAEEKDPDVFVRNPKDYIHLERTTRTVESLVQDLLWRARSPHSTSQPMDSRLQGDKFLEEAEQLVNEYPSYSNPNFEPEASSDARAYLSETFRVIFNQSTDAREAVGKICYNLLITVTPPNIHNYNTLIAGFNRIRRPDLAQAVIESYLDRTRWPPTQQTLVCILNHASETNNLDLFRETVARMRGTIEDGMHLRILNKGAIRDQVGLQWVHQFAASRKHSYVQRTNRGQAVFDSLVRGWLHFGMVQAASASFLACVRKQFLIPVDTIHELLSECLATTNRKTARTMLHRLAGHLEMVEALMDHILTEATSEMGRKVAELLCALFDLGGFLYDAVLSDGNKYLNLKHMLDSFRKHVSFTDVATDGSSRPLAKVIGLAGKCQSLEEKMKRIEAHAKVLILKHKTGYDLDASNRLPPVDWQHRKRNEHYPALFYALQAIDLASDITTQSDVKAQLLLRLPDQILAARMKAAGNPEGLSFHSLIHFYHPLQKKLATPGHMSIGVVDQLEARAFNIETDIRAILFCQSTGFKQRRFLSLHPDWNNMPLERLFSHHSTRLDNEIRKRRNRTIKPRLFKQLESDEVNEESDGSTGIAVKALAWTDKVPPPHGHVELAFAVAKPATTTLPISRRELWSDEQAEAASC</sequence>
<keyword evidence="3" id="KW-1185">Reference proteome</keyword>
<evidence type="ECO:0000313" key="2">
    <source>
        <dbReference type="EMBL" id="KAK9769338.1"/>
    </source>
</evidence>
<dbReference type="InterPro" id="IPR011990">
    <property type="entry name" value="TPR-like_helical_dom_sf"/>
</dbReference>
<evidence type="ECO:0008006" key="4">
    <source>
        <dbReference type="Google" id="ProtNLM"/>
    </source>
</evidence>
<organism evidence="2 3">
    <name type="scientific">Seiridium cardinale</name>
    <dbReference type="NCBI Taxonomy" id="138064"/>
    <lineage>
        <taxon>Eukaryota</taxon>
        <taxon>Fungi</taxon>
        <taxon>Dikarya</taxon>
        <taxon>Ascomycota</taxon>
        <taxon>Pezizomycotina</taxon>
        <taxon>Sordariomycetes</taxon>
        <taxon>Xylariomycetidae</taxon>
        <taxon>Amphisphaeriales</taxon>
        <taxon>Sporocadaceae</taxon>
        <taxon>Seiridium</taxon>
    </lineage>
</organism>
<dbReference type="Proteomes" id="UP001465668">
    <property type="component" value="Unassembled WGS sequence"/>
</dbReference>
<dbReference type="Gene3D" id="1.25.40.10">
    <property type="entry name" value="Tetratricopeptide repeat domain"/>
    <property type="match status" value="1"/>
</dbReference>
<reference evidence="2 3" key="1">
    <citation type="submission" date="2024-02" db="EMBL/GenBank/DDBJ databases">
        <title>First draft genome assembly of two strains of Seiridium cardinale.</title>
        <authorList>
            <person name="Emiliani G."/>
            <person name="Scali E."/>
        </authorList>
    </citation>
    <scope>NUCLEOTIDE SEQUENCE [LARGE SCALE GENOMIC DNA]</scope>
    <source>
        <strain evidence="2 3">BM-138-000479</strain>
    </source>
</reference>
<protein>
    <recommendedName>
        <fullName evidence="4">Pentatricopeptide repeat domain-containing protein</fullName>
    </recommendedName>
</protein>
<evidence type="ECO:0000313" key="3">
    <source>
        <dbReference type="Proteomes" id="UP001465668"/>
    </source>
</evidence>